<keyword evidence="3" id="KW-0804">Transcription</keyword>
<proteinExistence type="predicted"/>
<evidence type="ECO:0000259" key="4">
    <source>
        <dbReference type="PROSITE" id="PS01124"/>
    </source>
</evidence>
<evidence type="ECO:0000256" key="2">
    <source>
        <dbReference type="ARBA" id="ARBA00023125"/>
    </source>
</evidence>
<dbReference type="Proteomes" id="UP000236649">
    <property type="component" value="Chromosome 5"/>
</dbReference>
<dbReference type="PANTHER" id="PTHR46796">
    <property type="entry name" value="HTH-TYPE TRANSCRIPTIONAL ACTIVATOR RHAS-RELATED"/>
    <property type="match status" value="1"/>
</dbReference>
<evidence type="ECO:0000256" key="3">
    <source>
        <dbReference type="ARBA" id="ARBA00023163"/>
    </source>
</evidence>
<sequence length="73" mass="8201">MQKSRQRASIADVASECNLSRGDSIRAFSRTTGRTPHQWLLEQRVARARELIEASDMTLSEIAIFCALPIKVI</sequence>
<name>A0AAN1JLT0_9BURK</name>
<protein>
    <recommendedName>
        <fullName evidence="4">HTH araC/xylS-type domain-containing protein</fullName>
    </recommendedName>
</protein>
<dbReference type="GeneID" id="71691851"/>
<reference evidence="5 6" key="1">
    <citation type="submission" date="2018-01" db="EMBL/GenBank/DDBJ databases">
        <title>Species boundaries and ecological features among Paraburkholderia terrae DSMZ17804T, P. hospita DSMZ17164T and P. caribensis DSMZ13236T.</title>
        <authorList>
            <person name="Pratama A.A."/>
        </authorList>
    </citation>
    <scope>NUCLEOTIDE SEQUENCE [LARGE SCALE GENOMIC DNA]</scope>
    <source>
        <strain evidence="5 6">DSM 17164</strain>
    </source>
</reference>
<dbReference type="Gene3D" id="1.10.10.60">
    <property type="entry name" value="Homeodomain-like"/>
    <property type="match status" value="1"/>
</dbReference>
<evidence type="ECO:0000313" key="5">
    <source>
        <dbReference type="EMBL" id="AUT76356.1"/>
    </source>
</evidence>
<dbReference type="KEGG" id="phs:C2L64_49830"/>
<gene>
    <name evidence="5" type="ORF">C2L64_49830</name>
</gene>
<dbReference type="PANTHER" id="PTHR46796:SF6">
    <property type="entry name" value="ARAC SUBFAMILY"/>
    <property type="match status" value="1"/>
</dbReference>
<dbReference type="InterPro" id="IPR050204">
    <property type="entry name" value="AraC_XylS_family_regulators"/>
</dbReference>
<keyword evidence="2" id="KW-0238">DNA-binding</keyword>
<organism evidence="5 6">
    <name type="scientific">Paraburkholderia hospita</name>
    <dbReference type="NCBI Taxonomy" id="169430"/>
    <lineage>
        <taxon>Bacteria</taxon>
        <taxon>Pseudomonadati</taxon>
        <taxon>Pseudomonadota</taxon>
        <taxon>Betaproteobacteria</taxon>
        <taxon>Burkholderiales</taxon>
        <taxon>Burkholderiaceae</taxon>
        <taxon>Paraburkholderia</taxon>
    </lineage>
</organism>
<dbReference type="AlphaFoldDB" id="A0AAN1JLT0"/>
<dbReference type="EMBL" id="CP026109">
    <property type="protein sequence ID" value="AUT76356.1"/>
    <property type="molecule type" value="Genomic_DNA"/>
</dbReference>
<evidence type="ECO:0000256" key="1">
    <source>
        <dbReference type="ARBA" id="ARBA00023015"/>
    </source>
</evidence>
<dbReference type="GO" id="GO:0003700">
    <property type="term" value="F:DNA-binding transcription factor activity"/>
    <property type="evidence" value="ECO:0007669"/>
    <property type="project" value="InterPro"/>
</dbReference>
<dbReference type="RefSeq" id="WP_086914895.1">
    <property type="nucleotide sequence ID" value="NZ_CADFGJ010000005.1"/>
</dbReference>
<evidence type="ECO:0000313" key="6">
    <source>
        <dbReference type="Proteomes" id="UP000236649"/>
    </source>
</evidence>
<dbReference type="GO" id="GO:0043565">
    <property type="term" value="F:sequence-specific DNA binding"/>
    <property type="evidence" value="ECO:0007669"/>
    <property type="project" value="InterPro"/>
</dbReference>
<dbReference type="SMART" id="SM00342">
    <property type="entry name" value="HTH_ARAC"/>
    <property type="match status" value="1"/>
</dbReference>
<feature type="domain" description="HTH araC/xylS-type" evidence="4">
    <location>
        <begin position="1"/>
        <end position="63"/>
    </location>
</feature>
<dbReference type="PROSITE" id="PS01124">
    <property type="entry name" value="HTH_ARAC_FAMILY_2"/>
    <property type="match status" value="1"/>
</dbReference>
<dbReference type="InterPro" id="IPR018060">
    <property type="entry name" value="HTH_AraC"/>
</dbReference>
<accession>A0AAN1JLT0</accession>
<dbReference type="Pfam" id="PF12833">
    <property type="entry name" value="HTH_18"/>
    <property type="match status" value="1"/>
</dbReference>
<keyword evidence="1" id="KW-0805">Transcription regulation</keyword>